<dbReference type="GO" id="GO:0006935">
    <property type="term" value="P:chemotaxis"/>
    <property type="evidence" value="ECO:0007669"/>
    <property type="project" value="UniProtKB-ARBA"/>
</dbReference>
<comment type="caution">
    <text evidence="13">The sequence shown here is derived from an EMBL/GenBank/DDBJ whole genome shotgun (WGS) entry which is preliminary data.</text>
</comment>
<dbReference type="SMART" id="SM00283">
    <property type="entry name" value="MA"/>
    <property type="match status" value="1"/>
</dbReference>
<evidence type="ECO:0000259" key="12">
    <source>
        <dbReference type="PROSITE" id="PS50885"/>
    </source>
</evidence>
<evidence type="ECO:0000256" key="8">
    <source>
        <dbReference type="SAM" id="Coils"/>
    </source>
</evidence>
<dbReference type="PROSITE" id="PS50111">
    <property type="entry name" value="CHEMOTAXIS_TRANSDUC_2"/>
    <property type="match status" value="1"/>
</dbReference>
<evidence type="ECO:0000256" key="5">
    <source>
        <dbReference type="ARBA" id="ARBA00023224"/>
    </source>
</evidence>
<dbReference type="Gene3D" id="1.10.287.950">
    <property type="entry name" value="Methyl-accepting chemotaxis protein"/>
    <property type="match status" value="1"/>
</dbReference>
<evidence type="ECO:0000256" key="9">
    <source>
        <dbReference type="SAM" id="MobiDB-lite"/>
    </source>
</evidence>
<reference evidence="13" key="1">
    <citation type="submission" date="2017-02" db="EMBL/GenBank/DDBJ databases">
        <title>Draft Genome Sequence of the Salt Water Bacterium Oceanospirillum linum ATCC 11336.</title>
        <authorList>
            <person name="Trachtenberg A.M."/>
            <person name="Carney J.G."/>
            <person name="Linnane J.D."/>
            <person name="Rheaume B.A."/>
            <person name="Pitts N.L."/>
            <person name="Mykles D.L."/>
            <person name="Maclea K.S."/>
        </authorList>
    </citation>
    <scope>NUCLEOTIDE SEQUENCE [LARGE SCALE GENOMIC DNA]</scope>
    <source>
        <strain evidence="13">ATCC 11336</strain>
    </source>
</reference>
<evidence type="ECO:0000256" key="1">
    <source>
        <dbReference type="ARBA" id="ARBA00004141"/>
    </source>
</evidence>
<keyword evidence="3 10" id="KW-1133">Transmembrane helix</keyword>
<feature type="coiled-coil region" evidence="8">
    <location>
        <begin position="341"/>
        <end position="368"/>
    </location>
</feature>
<dbReference type="CDD" id="cd06225">
    <property type="entry name" value="HAMP"/>
    <property type="match status" value="1"/>
</dbReference>
<gene>
    <name evidence="13" type="ORF">BTA35_0209230</name>
</gene>
<dbReference type="SUPFAM" id="SSF58104">
    <property type="entry name" value="Methyl-accepting chemotaxis protein (MCP) signaling domain"/>
    <property type="match status" value="1"/>
</dbReference>
<comment type="subcellular location">
    <subcellularLocation>
        <location evidence="1">Membrane</location>
        <topology evidence="1">Multi-pass membrane protein</topology>
    </subcellularLocation>
</comment>
<dbReference type="PANTHER" id="PTHR32089">
    <property type="entry name" value="METHYL-ACCEPTING CHEMOTAXIS PROTEIN MCPB"/>
    <property type="match status" value="1"/>
</dbReference>
<dbReference type="InterPro" id="IPR004089">
    <property type="entry name" value="MCPsignal_dom"/>
</dbReference>
<dbReference type="InterPro" id="IPR024478">
    <property type="entry name" value="HlyB_4HB_MCP"/>
</dbReference>
<feature type="domain" description="Methyl-accepting transducer" evidence="11">
    <location>
        <begin position="270"/>
        <end position="506"/>
    </location>
</feature>
<dbReference type="InterPro" id="IPR003660">
    <property type="entry name" value="HAMP_dom"/>
</dbReference>
<dbReference type="PROSITE" id="PS50885">
    <property type="entry name" value="HAMP"/>
    <property type="match status" value="1"/>
</dbReference>
<evidence type="ECO:0000256" key="7">
    <source>
        <dbReference type="PROSITE-ProRule" id="PRU00284"/>
    </source>
</evidence>
<dbReference type="CDD" id="cd11386">
    <property type="entry name" value="MCP_signal"/>
    <property type="match status" value="1"/>
</dbReference>
<accession>A0A1T1HBQ9</accession>
<dbReference type="SMART" id="SM00304">
    <property type="entry name" value="HAMP"/>
    <property type="match status" value="2"/>
</dbReference>
<dbReference type="GO" id="GO:0007165">
    <property type="term" value="P:signal transduction"/>
    <property type="evidence" value="ECO:0007669"/>
    <property type="project" value="UniProtKB-KW"/>
</dbReference>
<dbReference type="EMBL" id="MTSD02000003">
    <property type="protein sequence ID" value="OOV87167.1"/>
    <property type="molecule type" value="Genomic_DNA"/>
</dbReference>
<feature type="domain" description="HAMP" evidence="12">
    <location>
        <begin position="212"/>
        <end position="265"/>
    </location>
</feature>
<keyword evidence="2 10" id="KW-0812">Transmembrane</keyword>
<comment type="similarity">
    <text evidence="6">Belongs to the methyl-accepting chemotaxis (MCP) protein family.</text>
</comment>
<name>A0A1T1HBQ9_OCELI</name>
<dbReference type="RefSeq" id="WP_078319522.1">
    <property type="nucleotide sequence ID" value="NZ_FXTS01000003.1"/>
</dbReference>
<evidence type="ECO:0000259" key="11">
    <source>
        <dbReference type="PROSITE" id="PS50111"/>
    </source>
</evidence>
<evidence type="ECO:0000256" key="2">
    <source>
        <dbReference type="ARBA" id="ARBA00022692"/>
    </source>
</evidence>
<dbReference type="PANTHER" id="PTHR32089:SF119">
    <property type="entry name" value="METHYL-ACCEPTING CHEMOTAXIS PROTEIN CTPL"/>
    <property type="match status" value="1"/>
</dbReference>
<protein>
    <recommendedName>
        <fullName evidence="15">Methyl-accepting chemotaxis protein</fullName>
    </recommendedName>
</protein>
<keyword evidence="4 10" id="KW-0472">Membrane</keyword>
<evidence type="ECO:0000256" key="3">
    <source>
        <dbReference type="ARBA" id="ARBA00022989"/>
    </source>
</evidence>
<feature type="transmembrane region" description="Helical" evidence="10">
    <location>
        <begin position="12"/>
        <end position="29"/>
    </location>
</feature>
<keyword evidence="14" id="KW-1185">Reference proteome</keyword>
<evidence type="ECO:0008006" key="15">
    <source>
        <dbReference type="Google" id="ProtNLM"/>
    </source>
</evidence>
<keyword evidence="8" id="KW-0175">Coiled coil</keyword>
<proteinExistence type="inferred from homology"/>
<evidence type="ECO:0000256" key="10">
    <source>
        <dbReference type="SAM" id="Phobius"/>
    </source>
</evidence>
<dbReference type="FunFam" id="1.10.287.950:FF:000001">
    <property type="entry name" value="Methyl-accepting chemotaxis sensory transducer"/>
    <property type="match status" value="1"/>
</dbReference>
<dbReference type="Pfam" id="PF12729">
    <property type="entry name" value="4HB_MCP_1"/>
    <property type="match status" value="1"/>
</dbReference>
<feature type="region of interest" description="Disordered" evidence="9">
    <location>
        <begin position="318"/>
        <end position="339"/>
    </location>
</feature>
<keyword evidence="5 7" id="KW-0807">Transducer</keyword>
<sequence length="542" mass="58795">MLSQLSVGRKLALMLAIPIVGLLVLFLMARNELDHFDEGVDTIYEDRVVPLKHLYEISVDYAVLIIDAVNKANAGLITAQEAIAGIDSATKDIEENWKLYTSTQLTNEEAQLVQEAEQLFKPANQSIAKLHSHLSDLSGTVPNQLNGFDGELYATIDPIVDKIAELINLQLRVAGEQRLLLKTNYQTNNIMMIIELSIVIVIIVVLGLLVARSITGPLSVMRDTINNIETSHDLTLRVNANGSDEVAQIALAVNGMMSQFQQLVQQVLQSVHKVSQEADNLAQASQHTSDGMIRQQDETDHVATAMNEMVATIQEVARHASEAESAAQTTRSESENGDRILQKNNQIIESLAQEVENASQVVSSLENEAQSIALVIDVIKGVAEQTNLLALNAAIEAARAGEQGRGFAVVADEVRSLAQKTQESTQEIEGVIVRVQESSRNAAAVMQRSQERAKAGLEQSAKTSAALAQVTHHVTLISDMNSQIATAVEEQSATADEMNRSVVSIAEVTRDSTSASHQTAAASEELSLLSTDLHSMVSRFQV</sequence>
<dbReference type="Pfam" id="PF00672">
    <property type="entry name" value="HAMP"/>
    <property type="match status" value="1"/>
</dbReference>
<evidence type="ECO:0000313" key="13">
    <source>
        <dbReference type="EMBL" id="OOV87167.1"/>
    </source>
</evidence>
<dbReference type="Pfam" id="PF00015">
    <property type="entry name" value="MCPsignal"/>
    <property type="match status" value="1"/>
</dbReference>
<organism evidence="13 14">
    <name type="scientific">Oceanospirillum linum</name>
    <dbReference type="NCBI Taxonomy" id="966"/>
    <lineage>
        <taxon>Bacteria</taxon>
        <taxon>Pseudomonadati</taxon>
        <taxon>Pseudomonadota</taxon>
        <taxon>Gammaproteobacteria</taxon>
        <taxon>Oceanospirillales</taxon>
        <taxon>Oceanospirillaceae</taxon>
        <taxon>Oceanospirillum</taxon>
    </lineage>
</organism>
<dbReference type="GO" id="GO:0016020">
    <property type="term" value="C:membrane"/>
    <property type="evidence" value="ECO:0007669"/>
    <property type="project" value="UniProtKB-SubCell"/>
</dbReference>
<feature type="transmembrane region" description="Helical" evidence="10">
    <location>
        <begin position="190"/>
        <end position="211"/>
    </location>
</feature>
<evidence type="ECO:0000256" key="4">
    <source>
        <dbReference type="ARBA" id="ARBA00023136"/>
    </source>
</evidence>
<evidence type="ECO:0000313" key="14">
    <source>
        <dbReference type="Proteomes" id="UP000190064"/>
    </source>
</evidence>
<dbReference type="Proteomes" id="UP000190064">
    <property type="component" value="Unassembled WGS sequence"/>
</dbReference>
<dbReference type="STRING" id="966.BTA35_0209230"/>
<dbReference type="AlphaFoldDB" id="A0A1T1HBQ9"/>
<evidence type="ECO:0000256" key="6">
    <source>
        <dbReference type="ARBA" id="ARBA00029447"/>
    </source>
</evidence>